<dbReference type="AlphaFoldDB" id="A0A8J6B036"/>
<dbReference type="EMBL" id="JAHDYR010000053">
    <property type="protein sequence ID" value="KAG9391369.1"/>
    <property type="molecule type" value="Genomic_DNA"/>
</dbReference>
<dbReference type="Proteomes" id="UP000717585">
    <property type="component" value="Unassembled WGS sequence"/>
</dbReference>
<evidence type="ECO:0000313" key="3">
    <source>
        <dbReference type="EMBL" id="KAG9391369.1"/>
    </source>
</evidence>
<gene>
    <name evidence="3" type="ORF">J8273_6120</name>
</gene>
<comment type="caution">
    <text evidence="3">The sequence shown here is derived from an EMBL/GenBank/DDBJ whole genome shotgun (WGS) entry which is preliminary data.</text>
</comment>
<name>A0A8J6B036_9EUKA</name>
<reference evidence="3" key="1">
    <citation type="submission" date="2021-05" db="EMBL/GenBank/DDBJ databases">
        <title>A free-living protist that lacks canonical eukaryotic 1 DNA replication and segregation systems.</title>
        <authorList>
            <person name="Salas-Leiva D.E."/>
            <person name="Tromer E.C."/>
            <person name="Curtis B.A."/>
            <person name="Jerlstrom-Hultqvist J."/>
            <person name="Kolisko M."/>
            <person name="Yi Z."/>
            <person name="Salas-Leiva J.S."/>
            <person name="Gallot-Lavallee L."/>
            <person name="Kops G.J.P.L."/>
            <person name="Archibald J.M."/>
            <person name="Simpson A.G.B."/>
            <person name="Roger A.J."/>
        </authorList>
    </citation>
    <scope>NUCLEOTIDE SEQUENCE</scope>
    <source>
        <strain evidence="3">BICM</strain>
    </source>
</reference>
<feature type="compositionally biased region" description="Acidic residues" evidence="2">
    <location>
        <begin position="285"/>
        <end position="322"/>
    </location>
</feature>
<protein>
    <submittedName>
        <fullName evidence="3">Uncharacterized protein</fullName>
    </submittedName>
</protein>
<evidence type="ECO:0000313" key="4">
    <source>
        <dbReference type="Proteomes" id="UP000717585"/>
    </source>
</evidence>
<feature type="coiled-coil region" evidence="1">
    <location>
        <begin position="187"/>
        <end position="214"/>
    </location>
</feature>
<evidence type="ECO:0000256" key="2">
    <source>
        <dbReference type="SAM" id="MobiDB-lite"/>
    </source>
</evidence>
<feature type="region of interest" description="Disordered" evidence="2">
    <location>
        <begin position="245"/>
        <end position="322"/>
    </location>
</feature>
<accession>A0A8J6B036</accession>
<keyword evidence="4" id="KW-1185">Reference proteome</keyword>
<feature type="compositionally biased region" description="Acidic residues" evidence="2">
    <location>
        <begin position="386"/>
        <end position="408"/>
    </location>
</feature>
<keyword evidence="1" id="KW-0175">Coiled coil</keyword>
<proteinExistence type="predicted"/>
<evidence type="ECO:0000256" key="1">
    <source>
        <dbReference type="SAM" id="Coils"/>
    </source>
</evidence>
<organism evidence="3 4">
    <name type="scientific">Carpediemonas membranifera</name>
    <dbReference type="NCBI Taxonomy" id="201153"/>
    <lineage>
        <taxon>Eukaryota</taxon>
        <taxon>Metamonada</taxon>
        <taxon>Carpediemonas-like organisms</taxon>
        <taxon>Carpediemonas</taxon>
    </lineage>
</organism>
<feature type="region of interest" description="Disordered" evidence="2">
    <location>
        <begin position="376"/>
        <end position="419"/>
    </location>
</feature>
<sequence>MKKDLKAQFMATMKLNEGERVTGEHKKTLKQVLGGDTFTHLYDGEVESARIRVKKSIREARMKTNARLECELAKEEDEDIRDCTRVQMMKLADEEDRKELEKEMEYTRESKYDVVWERVYDEICGTRRVRARRDNAPCPGEDHADHVLQRYLWADQIDTQALTGEKTLTTRLPAEARVVRRVTASLISAQKTEIQSLKEQVERLTKQVTDERRDHFLECRRIHHEHDVGYLASCDVSFAASPIPPQSGTLSRTSCPRRDTDEAQAAMSVKRKAITTEPEKARPEDSEEESEEEEEPVEEVESEEEEEPVEEVESEEEEEPVADELMEELHFGDLEGGNSGDDEDVCSASAQATAPNDLADPIDLNFTPEMKDIIAQHSPAKSKSEEEQEEEKAESDEEGGAEEEGETEESGRVVNARSDPTRYNRTVAFDMIITTRLPSSGWPTYPTLGYGNCIIHCLMMMSGLRTFTAFRRKLPLSQKLKAEDEATAYRQTLLAHARTMAVFSKMTEIELLDELFPGHVNSDGTVTRWACVEAIRVWTSMTGKPTMLVNIDEKMITHIYRNEKGNALTVRRPFDGDQSRALESFRAECARLDINYVIQLMGRHATLRKVSKPTQVKIRRRKN</sequence>